<gene>
    <name evidence="1" type="ORF">MNBD_GAMMA01-682</name>
</gene>
<dbReference type="EMBL" id="UOEW01000322">
    <property type="protein sequence ID" value="VAW41711.1"/>
    <property type="molecule type" value="Genomic_DNA"/>
</dbReference>
<dbReference type="AlphaFoldDB" id="A0A3B0VFM1"/>
<protein>
    <submittedName>
        <fullName evidence="1">Uncharacterized protein</fullName>
    </submittedName>
</protein>
<organism evidence="1">
    <name type="scientific">hydrothermal vent metagenome</name>
    <dbReference type="NCBI Taxonomy" id="652676"/>
    <lineage>
        <taxon>unclassified sequences</taxon>
        <taxon>metagenomes</taxon>
        <taxon>ecological metagenomes</taxon>
    </lineage>
</organism>
<evidence type="ECO:0000313" key="1">
    <source>
        <dbReference type="EMBL" id="VAW41711.1"/>
    </source>
</evidence>
<accession>A0A3B0VFM1</accession>
<sequence length="77" mass="8653">TDAPANINKIFAPLDIVTGIKTGKTGQHRLVVYFQSNEKEQIAEIKILTCLANAGIHYREMIRGERLQESVADRLED</sequence>
<feature type="non-terminal residue" evidence="1">
    <location>
        <position position="1"/>
    </location>
</feature>
<name>A0A3B0VFM1_9ZZZZ</name>
<reference evidence="1" key="1">
    <citation type="submission" date="2018-06" db="EMBL/GenBank/DDBJ databases">
        <authorList>
            <person name="Zhirakovskaya E."/>
        </authorList>
    </citation>
    <scope>NUCLEOTIDE SEQUENCE</scope>
</reference>
<proteinExistence type="predicted"/>